<sequence length="280" mass="30919">MATKQIGGAAQALDNDLQTTLPFSELNNTATDTILFIHGAFVDRNDWDLVTPHFSKYHILLPDLPSHGQAERIGPFSKQLSARLLADLIRQHAKGRRAHLVALSLGAFVAIELASVHCDVVNEMFISGLKVMPVAYRTGIAPYGLWLSQRLESYVPLPLVRWAMDGTDMQGVDLSRVTLPLCRAIMSTITAESGDGEWAKPWSARTCIISAGKAGIVPSADHPVDAVKYRDIGRKGNAETVAFMHHLMRHPWNRQDPGLFARAARCWFERESLPAGFVEL</sequence>
<dbReference type="Proteomes" id="UP001168146">
    <property type="component" value="Unassembled WGS sequence"/>
</dbReference>
<organism evidence="2 3">
    <name type="scientific">Friedmanniomyces endolithicus</name>
    <dbReference type="NCBI Taxonomy" id="329885"/>
    <lineage>
        <taxon>Eukaryota</taxon>
        <taxon>Fungi</taxon>
        <taxon>Dikarya</taxon>
        <taxon>Ascomycota</taxon>
        <taxon>Pezizomycotina</taxon>
        <taxon>Dothideomycetes</taxon>
        <taxon>Dothideomycetidae</taxon>
        <taxon>Mycosphaerellales</taxon>
        <taxon>Teratosphaeriaceae</taxon>
        <taxon>Friedmanniomyces</taxon>
    </lineage>
</organism>
<dbReference type="GO" id="GO:0016020">
    <property type="term" value="C:membrane"/>
    <property type="evidence" value="ECO:0007669"/>
    <property type="project" value="TreeGrafter"/>
</dbReference>
<dbReference type="PANTHER" id="PTHR43798">
    <property type="entry name" value="MONOACYLGLYCEROL LIPASE"/>
    <property type="match status" value="1"/>
</dbReference>
<protein>
    <recommendedName>
        <fullName evidence="1">AB hydrolase-1 domain-containing protein</fullName>
    </recommendedName>
</protein>
<dbReference type="Pfam" id="PF12697">
    <property type="entry name" value="Abhydrolase_6"/>
    <property type="match status" value="1"/>
</dbReference>
<feature type="domain" description="AB hydrolase-1" evidence="1">
    <location>
        <begin position="34"/>
        <end position="176"/>
    </location>
</feature>
<dbReference type="InterPro" id="IPR000073">
    <property type="entry name" value="AB_hydrolase_1"/>
</dbReference>
<accession>A0AAN6FZB5</accession>
<dbReference type="InterPro" id="IPR029058">
    <property type="entry name" value="AB_hydrolase_fold"/>
</dbReference>
<gene>
    <name evidence="2" type="ORF">LTR82_001844</name>
</gene>
<evidence type="ECO:0000259" key="1">
    <source>
        <dbReference type="Pfam" id="PF12697"/>
    </source>
</evidence>
<dbReference type="EMBL" id="JASUXU010000003">
    <property type="protein sequence ID" value="KAK0327082.1"/>
    <property type="molecule type" value="Genomic_DNA"/>
</dbReference>
<evidence type="ECO:0000313" key="3">
    <source>
        <dbReference type="Proteomes" id="UP001168146"/>
    </source>
</evidence>
<reference evidence="2" key="1">
    <citation type="submission" date="2021-12" db="EMBL/GenBank/DDBJ databases">
        <title>Black yeast isolated from Biological Soil Crust.</title>
        <authorList>
            <person name="Kurbessoian T."/>
        </authorList>
    </citation>
    <scope>NUCLEOTIDE SEQUENCE</scope>
    <source>
        <strain evidence="2">CCFEE 5208</strain>
    </source>
</reference>
<name>A0AAN6FZB5_9PEZI</name>
<evidence type="ECO:0000313" key="2">
    <source>
        <dbReference type="EMBL" id="KAK0327082.1"/>
    </source>
</evidence>
<dbReference type="Gene3D" id="3.40.50.1820">
    <property type="entry name" value="alpha/beta hydrolase"/>
    <property type="match status" value="1"/>
</dbReference>
<dbReference type="AlphaFoldDB" id="A0AAN6FZB5"/>
<dbReference type="PANTHER" id="PTHR43798:SF33">
    <property type="entry name" value="HYDROLASE, PUTATIVE (AFU_ORTHOLOGUE AFUA_2G14860)-RELATED"/>
    <property type="match status" value="1"/>
</dbReference>
<dbReference type="SUPFAM" id="SSF53474">
    <property type="entry name" value="alpha/beta-Hydrolases"/>
    <property type="match status" value="1"/>
</dbReference>
<dbReference type="InterPro" id="IPR050266">
    <property type="entry name" value="AB_hydrolase_sf"/>
</dbReference>
<proteinExistence type="predicted"/>
<comment type="caution">
    <text evidence="2">The sequence shown here is derived from an EMBL/GenBank/DDBJ whole genome shotgun (WGS) entry which is preliminary data.</text>
</comment>